<sequence>MMLLTEADILDYIGDAMDFMKLHIVDRSHKVFGDGFESNRILPWINLATVSKPHVYPQPFCLLKFQFETRLCLFSSFPWTYID</sequence>
<organism evidence="1 2">
    <name type="scientific">Clitoria ternatea</name>
    <name type="common">Butterfly pea</name>
    <dbReference type="NCBI Taxonomy" id="43366"/>
    <lineage>
        <taxon>Eukaryota</taxon>
        <taxon>Viridiplantae</taxon>
        <taxon>Streptophyta</taxon>
        <taxon>Embryophyta</taxon>
        <taxon>Tracheophyta</taxon>
        <taxon>Spermatophyta</taxon>
        <taxon>Magnoliopsida</taxon>
        <taxon>eudicotyledons</taxon>
        <taxon>Gunneridae</taxon>
        <taxon>Pentapetalae</taxon>
        <taxon>rosids</taxon>
        <taxon>fabids</taxon>
        <taxon>Fabales</taxon>
        <taxon>Fabaceae</taxon>
        <taxon>Papilionoideae</taxon>
        <taxon>50 kb inversion clade</taxon>
        <taxon>NPAAA clade</taxon>
        <taxon>indigoferoid/millettioid clade</taxon>
        <taxon>Phaseoleae</taxon>
        <taxon>Clitoria</taxon>
    </lineage>
</organism>
<keyword evidence="2" id="KW-1185">Reference proteome</keyword>
<evidence type="ECO:0000313" key="1">
    <source>
        <dbReference type="EMBL" id="KAK7319636.1"/>
    </source>
</evidence>
<reference evidence="1 2" key="1">
    <citation type="submission" date="2024-01" db="EMBL/GenBank/DDBJ databases">
        <title>The genomes of 5 underutilized Papilionoideae crops provide insights into root nodulation and disease resistance.</title>
        <authorList>
            <person name="Yuan L."/>
        </authorList>
    </citation>
    <scope>NUCLEOTIDE SEQUENCE [LARGE SCALE GENOMIC DNA]</scope>
    <source>
        <strain evidence="1">LY-2023</strain>
        <tissue evidence="1">Leaf</tissue>
    </source>
</reference>
<dbReference type="Proteomes" id="UP001359559">
    <property type="component" value="Unassembled WGS sequence"/>
</dbReference>
<dbReference type="AlphaFoldDB" id="A0AAN9KMH1"/>
<evidence type="ECO:0000313" key="2">
    <source>
        <dbReference type="Proteomes" id="UP001359559"/>
    </source>
</evidence>
<comment type="caution">
    <text evidence="1">The sequence shown here is derived from an EMBL/GenBank/DDBJ whole genome shotgun (WGS) entry which is preliminary data.</text>
</comment>
<name>A0AAN9KMH1_CLITE</name>
<accession>A0AAN9KMH1</accession>
<dbReference type="EMBL" id="JAYKXN010000001">
    <property type="protein sequence ID" value="KAK7319636.1"/>
    <property type="molecule type" value="Genomic_DNA"/>
</dbReference>
<proteinExistence type="predicted"/>
<gene>
    <name evidence="1" type="ORF">RJT34_04359</name>
</gene>
<protein>
    <submittedName>
        <fullName evidence="1">Uncharacterized protein</fullName>
    </submittedName>
</protein>